<dbReference type="SMART" id="SM00849">
    <property type="entry name" value="Lactamase_B"/>
    <property type="match status" value="1"/>
</dbReference>
<evidence type="ECO:0000313" key="3">
    <source>
        <dbReference type="Proteomes" id="UP000199152"/>
    </source>
</evidence>
<evidence type="ECO:0000313" key="2">
    <source>
        <dbReference type="EMBL" id="SFK73435.1"/>
    </source>
</evidence>
<gene>
    <name evidence="2" type="ORF">SAMN04488085_103246</name>
</gene>
<dbReference type="SUPFAM" id="SSF56281">
    <property type="entry name" value="Metallo-hydrolase/oxidoreductase"/>
    <property type="match status" value="1"/>
</dbReference>
<dbReference type="InterPro" id="IPR050855">
    <property type="entry name" value="NDM-1-like"/>
</dbReference>
<dbReference type="EMBL" id="FOSW01000003">
    <property type="protein sequence ID" value="SFK73435.1"/>
    <property type="molecule type" value="Genomic_DNA"/>
</dbReference>
<dbReference type="PANTHER" id="PTHR42951:SF4">
    <property type="entry name" value="ACYL-COENZYME A THIOESTERASE MBLAC2"/>
    <property type="match status" value="1"/>
</dbReference>
<dbReference type="STRING" id="504800.SAMN04488085_103246"/>
<reference evidence="2 3" key="1">
    <citation type="submission" date="2016-10" db="EMBL/GenBank/DDBJ databases">
        <authorList>
            <person name="de Groot N.N."/>
        </authorList>
    </citation>
    <scope>NUCLEOTIDE SEQUENCE [LARGE SCALE GENOMIC DNA]</scope>
    <source>
        <strain evidence="2 3">DSM 45317</strain>
    </source>
</reference>
<dbReference type="OrthoDB" id="420651at2"/>
<dbReference type="InParanoid" id="A0A1I4BXQ9"/>
<organism evidence="2 3">
    <name type="scientific">Geodermatophilus ruber</name>
    <dbReference type="NCBI Taxonomy" id="504800"/>
    <lineage>
        <taxon>Bacteria</taxon>
        <taxon>Bacillati</taxon>
        <taxon>Actinomycetota</taxon>
        <taxon>Actinomycetes</taxon>
        <taxon>Geodermatophilales</taxon>
        <taxon>Geodermatophilaceae</taxon>
        <taxon>Geodermatophilus</taxon>
    </lineage>
</organism>
<dbReference type="Proteomes" id="UP000199152">
    <property type="component" value="Unassembled WGS sequence"/>
</dbReference>
<feature type="domain" description="Metallo-beta-lactamase" evidence="1">
    <location>
        <begin position="26"/>
        <end position="207"/>
    </location>
</feature>
<dbReference type="AlphaFoldDB" id="A0A1I4BXQ9"/>
<accession>A0A1I4BXQ9</accession>
<keyword evidence="3" id="KW-1185">Reference proteome</keyword>
<dbReference type="InterPro" id="IPR036866">
    <property type="entry name" value="RibonucZ/Hydroxyglut_hydro"/>
</dbReference>
<proteinExistence type="predicted"/>
<protein>
    <submittedName>
        <fullName evidence="2">Cyclase</fullName>
    </submittedName>
</protein>
<dbReference type="Pfam" id="PF00753">
    <property type="entry name" value="Lactamase_B"/>
    <property type="match status" value="1"/>
</dbReference>
<dbReference type="Gene3D" id="3.60.15.10">
    <property type="entry name" value="Ribonuclease Z/Hydroxyacylglutathione hydrolase-like"/>
    <property type="match status" value="1"/>
</dbReference>
<evidence type="ECO:0000259" key="1">
    <source>
        <dbReference type="SMART" id="SM00849"/>
    </source>
</evidence>
<name>A0A1I4BXQ9_9ACTN</name>
<dbReference type="InterPro" id="IPR001279">
    <property type="entry name" value="Metallo-B-lactamas"/>
</dbReference>
<dbReference type="CDD" id="cd16282">
    <property type="entry name" value="metallo-hydrolase-like_MBL-fold"/>
    <property type="match status" value="1"/>
</dbReference>
<dbReference type="PANTHER" id="PTHR42951">
    <property type="entry name" value="METALLO-BETA-LACTAMASE DOMAIN-CONTAINING"/>
    <property type="match status" value="1"/>
</dbReference>
<sequence>MALPPRVEEVSTGVFAYIQPDGSWWINNTGFVVGRDRVFGIDASSTERRTRGILDAIGTVTSAPVRTLLNTHHHGDHTHGNGYFTEATIIAHEAARELIIGQEPPPNGMVFEPVEWGALPPAPPFLTYSDGVDVWVDDRKVEVRYISTPAHTTNDSIAWLPEERVLYSGDLVFNGGTPFLLMGSVAGSLEALDRMRALDPAVIVPGHGPVCGPEIFDRTEGYLRFLQKTAADAHAAELSPLDAARQTDLGEYAEWLDAERIVGNLHRAYAELDGRERGATLDSFGILGEMVTFHGGPLRCYA</sequence>